<dbReference type="Proteomes" id="UP000646827">
    <property type="component" value="Unassembled WGS sequence"/>
</dbReference>
<dbReference type="SUPFAM" id="SSF58113">
    <property type="entry name" value="Apolipoprotein A-I"/>
    <property type="match status" value="1"/>
</dbReference>
<keyword evidence="3" id="KW-1185">Reference proteome</keyword>
<proteinExistence type="predicted"/>
<dbReference type="AlphaFoldDB" id="A0A8H7S4B3"/>
<sequence>MLHVQESTHSTLLLASMLTPSSVHPQPTTSTSARTTRVVEQLQDTLDNLQKELISNRSQLETARQAKAQSELDAHNYVESNKKYRSNIQELMHTLEGKQQILDTTKKSSMAMEAQVKKLRDEALASRKKLEDLRRKEQVLERDRNVAVAEKEQTERQHIVLKESVKHLETRFGREVAGLRQDLTFIQTQVQIMSERSQMIVQLSEQKIKQCAAERKELIAGLQVMRGQMQDNLQRFVQQMRSELAPLLDDVNRSISTTKDFEYSVLRCRGEVNGLVARIRAYTAEAYGVE</sequence>
<gene>
    <name evidence="2" type="ORF">INT45_013397</name>
</gene>
<feature type="coiled-coil region" evidence="1">
    <location>
        <begin position="32"/>
        <end position="66"/>
    </location>
</feature>
<accession>A0A8H7S4B3</accession>
<organism evidence="2 3">
    <name type="scientific">Circinella minor</name>
    <dbReference type="NCBI Taxonomy" id="1195481"/>
    <lineage>
        <taxon>Eukaryota</taxon>
        <taxon>Fungi</taxon>
        <taxon>Fungi incertae sedis</taxon>
        <taxon>Mucoromycota</taxon>
        <taxon>Mucoromycotina</taxon>
        <taxon>Mucoromycetes</taxon>
        <taxon>Mucorales</taxon>
        <taxon>Lichtheimiaceae</taxon>
        <taxon>Circinella</taxon>
    </lineage>
</organism>
<keyword evidence="1" id="KW-0175">Coiled coil</keyword>
<reference evidence="2 3" key="1">
    <citation type="submission" date="2020-12" db="EMBL/GenBank/DDBJ databases">
        <title>Metabolic potential, ecology and presence of endohyphal bacteria is reflected in genomic diversity of Mucoromycotina.</title>
        <authorList>
            <person name="Muszewska A."/>
            <person name="Okrasinska A."/>
            <person name="Steczkiewicz K."/>
            <person name="Drgas O."/>
            <person name="Orlowska M."/>
            <person name="Perlinska-Lenart U."/>
            <person name="Aleksandrzak-Piekarczyk T."/>
            <person name="Szatraj K."/>
            <person name="Zielenkiewicz U."/>
            <person name="Pilsyk S."/>
            <person name="Malc E."/>
            <person name="Mieczkowski P."/>
            <person name="Kruszewska J.S."/>
            <person name="Biernat P."/>
            <person name="Pawlowska J."/>
        </authorList>
    </citation>
    <scope>NUCLEOTIDE SEQUENCE [LARGE SCALE GENOMIC DNA]</scope>
    <source>
        <strain evidence="2 3">CBS 142.35</strain>
    </source>
</reference>
<evidence type="ECO:0000256" key="1">
    <source>
        <dbReference type="SAM" id="Coils"/>
    </source>
</evidence>
<name>A0A8H7S4B3_9FUNG</name>
<comment type="caution">
    <text evidence="2">The sequence shown here is derived from an EMBL/GenBank/DDBJ whole genome shotgun (WGS) entry which is preliminary data.</text>
</comment>
<evidence type="ECO:0008006" key="4">
    <source>
        <dbReference type="Google" id="ProtNLM"/>
    </source>
</evidence>
<protein>
    <recommendedName>
        <fullName evidence="4">SWI5-dependent HO expression protein 3</fullName>
    </recommendedName>
</protein>
<dbReference type="OrthoDB" id="2261617at2759"/>
<evidence type="ECO:0000313" key="2">
    <source>
        <dbReference type="EMBL" id="KAG2222484.1"/>
    </source>
</evidence>
<feature type="coiled-coil region" evidence="1">
    <location>
        <begin position="102"/>
        <end position="171"/>
    </location>
</feature>
<evidence type="ECO:0000313" key="3">
    <source>
        <dbReference type="Proteomes" id="UP000646827"/>
    </source>
</evidence>
<dbReference type="EMBL" id="JAEPRB010000082">
    <property type="protein sequence ID" value="KAG2222484.1"/>
    <property type="molecule type" value="Genomic_DNA"/>
</dbReference>